<dbReference type="SUPFAM" id="SSF46689">
    <property type="entry name" value="Homeodomain-like"/>
    <property type="match status" value="1"/>
</dbReference>
<dbReference type="EMBL" id="JAAVMB010000018">
    <property type="protein sequence ID" value="NKC69013.1"/>
    <property type="molecule type" value="Genomic_DNA"/>
</dbReference>
<dbReference type="PANTHER" id="PTHR43479:SF11">
    <property type="entry name" value="ACREF_ENVCD OPERON REPRESSOR-RELATED"/>
    <property type="match status" value="1"/>
</dbReference>
<organism evidence="4 5">
    <name type="scientific">Vagococcus fluvialis</name>
    <dbReference type="NCBI Taxonomy" id="2738"/>
    <lineage>
        <taxon>Bacteria</taxon>
        <taxon>Bacillati</taxon>
        <taxon>Bacillota</taxon>
        <taxon>Bacilli</taxon>
        <taxon>Lactobacillales</taxon>
        <taxon>Enterococcaceae</taxon>
        <taxon>Vagococcus</taxon>
    </lineage>
</organism>
<accession>A0A7X6DB64</accession>
<evidence type="ECO:0000256" key="1">
    <source>
        <dbReference type="ARBA" id="ARBA00023125"/>
    </source>
</evidence>
<evidence type="ECO:0000313" key="4">
    <source>
        <dbReference type="EMBL" id="NKC69013.1"/>
    </source>
</evidence>
<gene>
    <name evidence="4" type="ORF">HED35_13030</name>
</gene>
<protein>
    <submittedName>
        <fullName evidence="4">TetR/AcrR family transcriptional regulator</fullName>
    </submittedName>
</protein>
<dbReference type="Pfam" id="PF00440">
    <property type="entry name" value="TetR_N"/>
    <property type="match status" value="1"/>
</dbReference>
<comment type="caution">
    <text evidence="4">The sequence shown here is derived from an EMBL/GenBank/DDBJ whole genome shotgun (WGS) entry which is preliminary data.</text>
</comment>
<dbReference type="Proteomes" id="UP000521358">
    <property type="component" value="Unassembled WGS sequence"/>
</dbReference>
<feature type="DNA-binding region" description="H-T-H motif" evidence="2">
    <location>
        <begin position="34"/>
        <end position="53"/>
    </location>
</feature>
<sequence>MPSNTFFRLEKEKQDKILAASKKEFSKFPLEEASIANIVKEAGIPRGSFYQYFTGKEDVFFYLFEEARRNLEDSFISYLEKTNGDLFETFKLFFYDFSKEVLEGENKDFFRHTFLHMNYTRSNQMMVSEMSEEERQRHLNHRKHHHQDRDRYEKIMSSINKEKLNVKNEREFKMLFHQLWSMLFHTINEAYRMRHVSGSIDYKQLASDFYLKLTWLQFGVTK</sequence>
<dbReference type="InterPro" id="IPR050624">
    <property type="entry name" value="HTH-type_Tx_Regulator"/>
</dbReference>
<dbReference type="InterPro" id="IPR001647">
    <property type="entry name" value="HTH_TetR"/>
</dbReference>
<dbReference type="RefSeq" id="WP_167808063.1">
    <property type="nucleotide sequence ID" value="NZ_JAAVMB010000018.1"/>
</dbReference>
<dbReference type="GO" id="GO:0003677">
    <property type="term" value="F:DNA binding"/>
    <property type="evidence" value="ECO:0007669"/>
    <property type="project" value="UniProtKB-UniRule"/>
</dbReference>
<dbReference type="PANTHER" id="PTHR43479">
    <property type="entry name" value="ACREF/ENVCD OPERON REPRESSOR-RELATED"/>
    <property type="match status" value="1"/>
</dbReference>
<dbReference type="InterPro" id="IPR009057">
    <property type="entry name" value="Homeodomain-like_sf"/>
</dbReference>
<proteinExistence type="predicted"/>
<dbReference type="AlphaFoldDB" id="A0A7X6DB64"/>
<keyword evidence="1 2" id="KW-0238">DNA-binding</keyword>
<reference evidence="4 5" key="1">
    <citation type="submission" date="2020-03" db="EMBL/GenBank/DDBJ databases">
        <title>Bacterial samples isolated from urine from healthy bovine heifers (Gyr breed).</title>
        <authorList>
            <person name="Giannattasio-Ferraz S."/>
            <person name="Maskeri L."/>
            <person name="Penido A."/>
            <person name="Barbosa-Stancioli E.F."/>
            <person name="Putonti C."/>
        </authorList>
    </citation>
    <scope>NUCLEOTIDE SEQUENCE [LARGE SCALE GENOMIC DNA]</scope>
    <source>
        <strain evidence="4 5">UFMG-H7</strain>
    </source>
</reference>
<dbReference type="Pfam" id="PF17924">
    <property type="entry name" value="TetR_C_19"/>
    <property type="match status" value="1"/>
</dbReference>
<name>A0A7X6DB64_9ENTE</name>
<feature type="domain" description="HTH tetR-type" evidence="3">
    <location>
        <begin position="11"/>
        <end position="71"/>
    </location>
</feature>
<dbReference type="Gene3D" id="1.10.357.10">
    <property type="entry name" value="Tetracycline Repressor, domain 2"/>
    <property type="match status" value="1"/>
</dbReference>
<dbReference type="PROSITE" id="PS50977">
    <property type="entry name" value="HTH_TETR_2"/>
    <property type="match status" value="1"/>
</dbReference>
<evidence type="ECO:0000259" key="3">
    <source>
        <dbReference type="PROSITE" id="PS50977"/>
    </source>
</evidence>
<evidence type="ECO:0000313" key="5">
    <source>
        <dbReference type="Proteomes" id="UP000521358"/>
    </source>
</evidence>
<evidence type="ECO:0000256" key="2">
    <source>
        <dbReference type="PROSITE-ProRule" id="PRU00335"/>
    </source>
</evidence>